<feature type="coiled-coil region" evidence="1">
    <location>
        <begin position="25"/>
        <end position="110"/>
    </location>
</feature>
<name>A0A5D4KM44_9BACI</name>
<evidence type="ECO:0000313" key="2">
    <source>
        <dbReference type="EMBL" id="TYR77856.1"/>
    </source>
</evidence>
<gene>
    <name evidence="2" type="ORF">FZC79_03325</name>
</gene>
<reference evidence="2 3" key="1">
    <citation type="submission" date="2019-08" db="EMBL/GenBank/DDBJ databases">
        <title>Bacillus genomes from the desert of Cuatro Cienegas, Coahuila.</title>
        <authorList>
            <person name="Olmedo-Alvarez G."/>
        </authorList>
    </citation>
    <scope>NUCLEOTIDE SEQUENCE [LARGE SCALE GENOMIC DNA]</scope>
    <source>
        <strain evidence="2 3">CH40_1T</strain>
    </source>
</reference>
<dbReference type="AlphaFoldDB" id="A0A5D4KM44"/>
<dbReference type="EMBL" id="VTEH01000001">
    <property type="protein sequence ID" value="TYR77856.1"/>
    <property type="molecule type" value="Genomic_DNA"/>
</dbReference>
<dbReference type="RefSeq" id="WP_148945438.1">
    <property type="nucleotide sequence ID" value="NZ_VTEH01000001.1"/>
</dbReference>
<feature type="coiled-coil region" evidence="1">
    <location>
        <begin position="272"/>
        <end position="311"/>
    </location>
</feature>
<keyword evidence="1" id="KW-0175">Coiled coil</keyword>
<organism evidence="2 3">
    <name type="scientific">Rossellomorea vietnamensis</name>
    <dbReference type="NCBI Taxonomy" id="218284"/>
    <lineage>
        <taxon>Bacteria</taxon>
        <taxon>Bacillati</taxon>
        <taxon>Bacillota</taxon>
        <taxon>Bacilli</taxon>
        <taxon>Bacillales</taxon>
        <taxon>Bacillaceae</taxon>
        <taxon>Rossellomorea</taxon>
    </lineage>
</organism>
<feature type="coiled-coil region" evidence="1">
    <location>
        <begin position="207"/>
        <end position="241"/>
    </location>
</feature>
<proteinExistence type="predicted"/>
<dbReference type="PANTHER" id="PTHR21974:SF2">
    <property type="entry name" value="RE15880P"/>
    <property type="match status" value="1"/>
</dbReference>
<evidence type="ECO:0000256" key="1">
    <source>
        <dbReference type="SAM" id="Coils"/>
    </source>
</evidence>
<accession>A0A5D4KM44</accession>
<comment type="caution">
    <text evidence="2">The sequence shown here is derived from an EMBL/GenBank/DDBJ whole genome shotgun (WGS) entry which is preliminary data.</text>
</comment>
<sequence>MEEINSRLEKIKEDLRLHRKWSDQQSSLEKEINEVKGKLDQLKRELQKENRDIDKLEGWTITGLLLTMTGKKEERLQKEKEEAVKAKIRVEEWELTLQELLKEEREVSSKLSDLGSPQARYELLLETKEQMIHDSSSPLSQLLFNLAEQSAEFKAQLKEVKEAEDAAAMALLKLDSAAASLESAGNWGMVDMVGGGLISSAAKRSKMDEAQRSLHEAQRYLKKLEKELADLNMESAQTLETSGFLNMTDLFFDNFFSDMMVQDKISRTVAGVGETRRELRSLSAKLEQNANKLAEEIEETEEKKKKHLENA</sequence>
<dbReference type="Proteomes" id="UP000323317">
    <property type="component" value="Unassembled WGS sequence"/>
</dbReference>
<evidence type="ECO:0000313" key="3">
    <source>
        <dbReference type="Proteomes" id="UP000323317"/>
    </source>
</evidence>
<protein>
    <submittedName>
        <fullName evidence="2">Uncharacterized protein</fullName>
    </submittedName>
</protein>
<dbReference type="PANTHER" id="PTHR21974">
    <property type="entry name" value="RE15880P"/>
    <property type="match status" value="1"/>
</dbReference>